<dbReference type="SMART" id="SM01036">
    <property type="entry name" value="BP28CT"/>
    <property type="match status" value="1"/>
</dbReference>
<evidence type="ECO:0000256" key="7">
    <source>
        <dbReference type="RuleBase" id="RU367065"/>
    </source>
</evidence>
<dbReference type="Gene3D" id="1.25.10.10">
    <property type="entry name" value="Leucine-rich Repeat Variant"/>
    <property type="match status" value="2"/>
</dbReference>
<dbReference type="PANTHER" id="PTHR13457">
    <property type="entry name" value="BAP28"/>
    <property type="match status" value="1"/>
</dbReference>
<dbReference type="InterPro" id="IPR011989">
    <property type="entry name" value="ARM-like"/>
</dbReference>
<evidence type="ECO:0000256" key="3">
    <source>
        <dbReference type="ARBA" id="ARBA00022517"/>
    </source>
</evidence>
<dbReference type="InterPro" id="IPR012954">
    <property type="entry name" value="BP28_C_dom"/>
</dbReference>
<proteinExistence type="inferred from homology"/>
<dbReference type="InterPro" id="IPR022125">
    <property type="entry name" value="U3snoRNP10_N"/>
</dbReference>
<dbReference type="GO" id="GO:0034455">
    <property type="term" value="C:t-UTP complex"/>
    <property type="evidence" value="ECO:0007669"/>
    <property type="project" value="TreeGrafter"/>
</dbReference>
<dbReference type="EMBL" id="RQTK01000454">
    <property type="protein sequence ID" value="RUS79382.1"/>
    <property type="molecule type" value="Genomic_DNA"/>
</dbReference>
<dbReference type="GO" id="GO:0030515">
    <property type="term" value="F:snoRNA binding"/>
    <property type="evidence" value="ECO:0007669"/>
    <property type="project" value="TreeGrafter"/>
</dbReference>
<dbReference type="Proteomes" id="UP000271974">
    <property type="component" value="Unassembled WGS sequence"/>
</dbReference>
<dbReference type="OrthoDB" id="31183at2759"/>
<comment type="caution">
    <text evidence="10">The sequence shown here is derived from an EMBL/GenBank/DDBJ whole genome shotgun (WGS) entry which is preliminary data.</text>
</comment>
<keyword evidence="6 7" id="KW-0687">Ribonucleoprotein</keyword>
<evidence type="ECO:0000313" key="11">
    <source>
        <dbReference type="Proteomes" id="UP000271974"/>
    </source>
</evidence>
<keyword evidence="5 7" id="KW-0539">Nucleus</keyword>
<evidence type="ECO:0000256" key="4">
    <source>
        <dbReference type="ARBA" id="ARBA00022552"/>
    </source>
</evidence>
<dbReference type="GO" id="GO:0045943">
    <property type="term" value="P:positive regulation of transcription by RNA polymerase I"/>
    <property type="evidence" value="ECO:0007669"/>
    <property type="project" value="TreeGrafter"/>
</dbReference>
<feature type="domain" description="BP28 C-terminal" evidence="9">
    <location>
        <begin position="1766"/>
        <end position="1920"/>
    </location>
</feature>
<reference evidence="10 11" key="1">
    <citation type="submission" date="2019-01" db="EMBL/GenBank/DDBJ databases">
        <title>A draft genome assembly of the solar-powered sea slug Elysia chlorotica.</title>
        <authorList>
            <person name="Cai H."/>
            <person name="Li Q."/>
            <person name="Fang X."/>
            <person name="Li J."/>
            <person name="Curtis N.E."/>
            <person name="Altenburger A."/>
            <person name="Shibata T."/>
            <person name="Feng M."/>
            <person name="Maeda T."/>
            <person name="Schwartz J.A."/>
            <person name="Shigenobu S."/>
            <person name="Lundholm N."/>
            <person name="Nishiyama T."/>
            <person name="Yang H."/>
            <person name="Hasebe M."/>
            <person name="Li S."/>
            <person name="Pierce S.K."/>
            <person name="Wang J."/>
        </authorList>
    </citation>
    <scope>NUCLEOTIDE SEQUENCE [LARGE SCALE GENOMIC DNA]</scope>
    <source>
        <strain evidence="10">EC2010</strain>
        <tissue evidence="10">Whole organism of an adult</tissue>
    </source>
</reference>
<evidence type="ECO:0000256" key="8">
    <source>
        <dbReference type="SAM" id="MobiDB-lite"/>
    </source>
</evidence>
<evidence type="ECO:0000256" key="6">
    <source>
        <dbReference type="ARBA" id="ARBA00023274"/>
    </source>
</evidence>
<evidence type="ECO:0000256" key="1">
    <source>
        <dbReference type="ARBA" id="ARBA00004604"/>
    </source>
</evidence>
<protein>
    <recommendedName>
        <fullName evidence="7">HEAT repeat-containing protein 1</fullName>
    </recommendedName>
</protein>
<keyword evidence="3 7" id="KW-0690">Ribosome biogenesis</keyword>
<dbReference type="GO" id="GO:0030686">
    <property type="term" value="C:90S preribosome"/>
    <property type="evidence" value="ECO:0007669"/>
    <property type="project" value="TreeGrafter"/>
</dbReference>
<sequence>MATSLAAQLKKLAVPETQNLFSGDFKQASFLYDDQEAATYTKQHFYNIGVNGLQQLIAKDVRFAEFEQNLFSQSSQSMQRYVQTAEVNQQLDITINKFLLRLSSYMQLREAHKAMEWMVHRYNVHLRNIDTFMMCLLPYHDQQPFIMALQLMRMNSNEAVKWRWLEPVKKGGTFLPRQTLITHCRSTTGFLGFMCDMLSKHIEANTDEETGIPSARHLQRVISFFTQTTLGVLVSGTATESIVSTLLPVITSGLKSHGLPDQIVSSYMILSQLFLQTNLADKVLQSLLNVIAKNMLPNLVHSSVMVIVIMFQKQDISSVTKKAFRYLVRQPSLIAYLREMSKDSNTDPFLGPFLTSLVKRALREAKSGTGKGFSTAGESSNAEDDEDTPASAPSLMSLLMEMLETINLSRPIVMDVTRMVLAWFSEEENETMDVDDSWLHEGPFRVFKLLENKYSLVLEEVIQEMGADPKRGKKVKQAARHLFKMSVESAHKNLISDPVTSVTICLHHRQGIVRQRAVEKLLEDPKLIEDKSCVQSSLALKLQDDSPDVVKALLKEPTNLWAMFEDTNLLYTSLLNCVTNSGFRHKGEEVQRLMLEALCCLPSGVGDETQMSAIVLAFLVVRSREDVHLASSLLESKFALSNKLLTYIAKSWLPSLKKLKEKDNIRSEISHLYSKLVDAVKTFLLKNFDQVKKQVLESLFQYLSSTSRPGCLGFLILSISGAVIRETKEAALKIGLKQMMASFLSELTLNQVEISIIEDLGPDEVTACLVHLQRFGTLPMSQIKKGLQDTDVGLVTDSLKDLQYWSLSGDSHVTDLERDWLKTATTVVNVLLELREKASKDCSKIAEECFASFFKVFSDKESVMKFLCMIWMSESTDGVLSVHKARLLQFAQVYLTSLIDKERQALLSKSLPFLPCMLILLSSEFETVRKIAFDLLTLAAESGSALNQDESTSIWFTRNLLRFREEVIKDSAFLSQVVKTLLEGDDLGAYPPSPKKRRRSSSKQPVNNSALLWLLENVTNPKTPGNVKAGLLRILQKMDTSESFLPLVPMLKSMLKSVAVQKESSAEDDREGKTQQTLSREEKEIVQLLLKRITPAVAPAIDEMTDALETLLLALLCPASLGAQGFGNTVQMLMIKQLQGKFMFALPLPARKMIVAELLKLTAVSSSTEVVRHCRKVIKHMSLESSIVIDELKSVLVKPTVSTVREAKRQKLLTSGQSGDSELETLPWKRITVLLEMLQSKKKVKAAVSMVPVTFQVLGRVLEVENDGSGEYLKQLLLGLINFVCSRHWEEGEQNNTVNGEHLNMDLIVQCIRSSDNAHTHHQALLLLSSAAKIAPTSGPLSTSDMDFLSGLSERFSSSQLLVAFQETLSYILALPEEKAAGAPLQIPKSSSKLEDMSAEDMAIFSVASHTPKHLRHFKFASVYALNQLMAGPYVVAQLSETDPSTYLASYQKLLETCLQWISKVTESLQHHMEDTSRRYWKLLLHKSHDLLDTLVNLLPDSMFFEVVSGLMSHNLTLVQRRAMELLNAKLLQQRETAVAEQSMLLSMVGKLHTIASSCLIKSKKESVGEENLVNGQTALYSLKILCRMLGQAHHKHFTEVLLLCVKALADHSDNGSVSSSAMLCIAEIVSAAKTHILEHLSVFMPLFVAQLQSDTITQHDVLLLATITSLHKVIEVLPLFLSPYLQDIFTQVCIINSLIGTDSDVRKPMVSQKLKLISGTLATATPTRTFLPVVEKSFVAMEDKMASCAECAMSMLKEHIVTMSREDMTTFSQDLLKFFFVCFEIRISHTEVHEQELDQVEGCVIEAFVTLVFKLSEAQFKPMLLQIYNWASEEDVSHERVLFFYRLCNSLAEKLKSLFTLFAGHILKHSAQMLDENNKSKSKCRFFGKGKSARTKSSNLVQYVAGCLQKTFAHDTEGFMNKERFDIVMQPLVDQLENELGNPSTSEDRALNYIVPCITSLAAAARDDSLWKDLNYQILLKTRHQNPKVRMWALAAVDAFHKELGEDYTQLVPEAIPFMAELMEDESDEVEKYTQKVLAAMEVSVGENLQEYF</sequence>
<dbReference type="GO" id="GO:0032040">
    <property type="term" value="C:small-subunit processome"/>
    <property type="evidence" value="ECO:0007669"/>
    <property type="project" value="TreeGrafter"/>
</dbReference>
<feature type="region of interest" description="Disordered" evidence="8">
    <location>
        <begin position="368"/>
        <end position="391"/>
    </location>
</feature>
<dbReference type="SUPFAM" id="SSF48371">
    <property type="entry name" value="ARM repeat"/>
    <property type="match status" value="2"/>
</dbReference>
<dbReference type="STRING" id="188477.A0A3S1BA73"/>
<accession>A0A3S1BA73</accession>
<dbReference type="Pfam" id="PF12397">
    <property type="entry name" value="U3snoRNP10"/>
    <property type="match status" value="1"/>
</dbReference>
<comment type="function">
    <text evidence="7">Involved in nucleolar processing of pre-18S ribosomal RNA.</text>
</comment>
<keyword evidence="11" id="KW-1185">Reference proteome</keyword>
<dbReference type="PANTHER" id="PTHR13457:SF1">
    <property type="entry name" value="HEAT REPEAT-CONTAINING PROTEIN 1"/>
    <property type="match status" value="1"/>
</dbReference>
<evidence type="ECO:0000313" key="10">
    <source>
        <dbReference type="EMBL" id="RUS79382.1"/>
    </source>
</evidence>
<dbReference type="InterPro" id="IPR040191">
    <property type="entry name" value="UTP10"/>
</dbReference>
<comment type="similarity">
    <text evidence="2 7">Belongs to the HEATR1/UTP10 family.</text>
</comment>
<gene>
    <name evidence="10" type="ORF">EGW08_012842</name>
</gene>
<evidence type="ECO:0000256" key="5">
    <source>
        <dbReference type="ARBA" id="ARBA00023242"/>
    </source>
</evidence>
<dbReference type="Pfam" id="PF08146">
    <property type="entry name" value="BP28CT"/>
    <property type="match status" value="1"/>
</dbReference>
<evidence type="ECO:0000256" key="2">
    <source>
        <dbReference type="ARBA" id="ARBA00010559"/>
    </source>
</evidence>
<comment type="subcellular location">
    <subcellularLocation>
        <location evidence="1 7">Nucleus</location>
        <location evidence="1 7">Nucleolus</location>
    </subcellularLocation>
</comment>
<name>A0A3S1BA73_ELYCH</name>
<keyword evidence="4 7" id="KW-0698">rRNA processing</keyword>
<dbReference type="InterPro" id="IPR016024">
    <property type="entry name" value="ARM-type_fold"/>
</dbReference>
<evidence type="ECO:0000259" key="9">
    <source>
        <dbReference type="SMART" id="SM01036"/>
    </source>
</evidence>
<dbReference type="GO" id="GO:0000462">
    <property type="term" value="P:maturation of SSU-rRNA from tricistronic rRNA transcript (SSU-rRNA, 5.8S rRNA, LSU-rRNA)"/>
    <property type="evidence" value="ECO:0007669"/>
    <property type="project" value="TreeGrafter"/>
</dbReference>
<organism evidence="10 11">
    <name type="scientific">Elysia chlorotica</name>
    <name type="common">Eastern emerald elysia</name>
    <name type="synonym">Sea slug</name>
    <dbReference type="NCBI Taxonomy" id="188477"/>
    <lineage>
        <taxon>Eukaryota</taxon>
        <taxon>Metazoa</taxon>
        <taxon>Spiralia</taxon>
        <taxon>Lophotrochozoa</taxon>
        <taxon>Mollusca</taxon>
        <taxon>Gastropoda</taxon>
        <taxon>Heterobranchia</taxon>
        <taxon>Euthyneura</taxon>
        <taxon>Panpulmonata</taxon>
        <taxon>Sacoglossa</taxon>
        <taxon>Placobranchoidea</taxon>
        <taxon>Plakobranchidae</taxon>
        <taxon>Elysia</taxon>
    </lineage>
</organism>